<organism evidence="2 3">
    <name type="scientific">Stachybotrys chlorohalonatus (strain IBT 40285)</name>
    <dbReference type="NCBI Taxonomy" id="1283841"/>
    <lineage>
        <taxon>Eukaryota</taxon>
        <taxon>Fungi</taxon>
        <taxon>Dikarya</taxon>
        <taxon>Ascomycota</taxon>
        <taxon>Pezizomycotina</taxon>
        <taxon>Sordariomycetes</taxon>
        <taxon>Hypocreomycetidae</taxon>
        <taxon>Hypocreales</taxon>
        <taxon>Stachybotryaceae</taxon>
        <taxon>Stachybotrys</taxon>
    </lineage>
</organism>
<evidence type="ECO:0000313" key="2">
    <source>
        <dbReference type="EMBL" id="KFA67285.1"/>
    </source>
</evidence>
<dbReference type="InParanoid" id="A0A084QTK0"/>
<gene>
    <name evidence="2" type="ORF">S40285_08839</name>
</gene>
<reference evidence="2 3" key="1">
    <citation type="journal article" date="2014" name="BMC Genomics">
        <title>Comparative genome sequencing reveals chemotype-specific gene clusters in the toxigenic black mold Stachybotrys.</title>
        <authorList>
            <person name="Semeiks J."/>
            <person name="Borek D."/>
            <person name="Otwinowski Z."/>
            <person name="Grishin N.V."/>
        </authorList>
    </citation>
    <scope>NUCLEOTIDE SEQUENCE [LARGE SCALE GENOMIC DNA]</scope>
    <source>
        <strain evidence="2 3">IBT 40285</strain>
    </source>
</reference>
<feature type="domain" description="LYC1 C-terminal" evidence="1">
    <location>
        <begin position="173"/>
        <end position="390"/>
    </location>
</feature>
<dbReference type="EMBL" id="KL660211">
    <property type="protein sequence ID" value="KFA67285.1"/>
    <property type="molecule type" value="Genomic_DNA"/>
</dbReference>
<dbReference type="AlphaFoldDB" id="A0A084QTK0"/>
<dbReference type="Proteomes" id="UP000028524">
    <property type="component" value="Unassembled WGS sequence"/>
</dbReference>
<accession>A0A084QTK0</accession>
<dbReference type="PANTHER" id="PTHR34815">
    <property type="entry name" value="LYSINE ACETYLTRANSFERASE"/>
    <property type="match status" value="1"/>
</dbReference>
<dbReference type="OrthoDB" id="2020070at2759"/>
<name>A0A084QTK0_STAC4</name>
<evidence type="ECO:0000313" key="3">
    <source>
        <dbReference type="Proteomes" id="UP000028524"/>
    </source>
</evidence>
<dbReference type="STRING" id="1283841.A0A084QTK0"/>
<proteinExistence type="predicted"/>
<protein>
    <recommendedName>
        <fullName evidence="1">LYC1 C-terminal domain-containing protein</fullName>
    </recommendedName>
</protein>
<dbReference type="HOGENOM" id="CLU_038171_1_0_1"/>
<dbReference type="SUPFAM" id="SSF55729">
    <property type="entry name" value="Acyl-CoA N-acyltransferases (Nat)"/>
    <property type="match status" value="1"/>
</dbReference>
<dbReference type="InterPro" id="IPR053013">
    <property type="entry name" value="LAT"/>
</dbReference>
<keyword evidence="3" id="KW-1185">Reference proteome</keyword>
<evidence type="ECO:0000259" key="1">
    <source>
        <dbReference type="Pfam" id="PF22998"/>
    </source>
</evidence>
<dbReference type="Gene3D" id="3.40.630.30">
    <property type="match status" value="1"/>
</dbReference>
<dbReference type="PANTHER" id="PTHR34815:SF2">
    <property type="entry name" value="N-ACETYLTRANSFERASE DOMAIN-CONTAINING PROTEIN"/>
    <property type="match status" value="1"/>
</dbReference>
<dbReference type="FunCoup" id="A0A084QTK0">
    <property type="interactions" value="85"/>
</dbReference>
<dbReference type="Pfam" id="PF22998">
    <property type="entry name" value="GNAT_LYC1-like"/>
    <property type="match status" value="1"/>
</dbReference>
<dbReference type="InterPro" id="IPR055100">
    <property type="entry name" value="GNAT_LYC1-like"/>
</dbReference>
<sequence>MQSPQSESPDLHLTQPTPEECNQIWSNTAAFWKDSLTKSVYLIESEYLTTVPLAKNKGMTTWVLVNKNLPPDQRQILCSCESFRKRSLTSDKNGNVKHCLVHGIASVFCPSEYRGRGYGSRHMKELAKMLRGWQSEYGESIGSVLYSDIGKEYYARLGWLPNATNWHFVFLAAKAEEPLMARLLTEPELGDLCLLDEALIGRAMAAPSSVHRRVVILPDMDHMLWHIRKEEFATHHIFGKIPDAKGAIAGSPGKRVWAIWVHRYYAHPDSTGNDGENVLYILRLVVEGDDTANKPNEDQASPSMAAFTEQATALKTVLQAAQAEAAQWRLNHVSLWEPSPLVRRLIGKNGLDAAWIEREEESISSSLWFAEGEGEGKSPVWLNNEHYAWC</sequence>
<dbReference type="InterPro" id="IPR016181">
    <property type="entry name" value="Acyl_CoA_acyltransferase"/>
</dbReference>
<dbReference type="OMA" id="ASVYCEP"/>